<reference evidence="9 10" key="1">
    <citation type="journal article" date="2017" name="Biotechnol. Biofuels">
        <title>Differential beta-glucosidase expression as a function of carbon source availability in Talaromyces amestolkiae: a genomic and proteomic approach.</title>
        <authorList>
            <person name="de Eugenio L.I."/>
            <person name="Mendez-Liter J.A."/>
            <person name="Nieto-Dominguez M."/>
            <person name="Alonso L."/>
            <person name="Gil-Munoz J."/>
            <person name="Barriuso J."/>
            <person name="Prieto A."/>
            <person name="Martinez M.J."/>
        </authorList>
    </citation>
    <scope>NUCLEOTIDE SEQUENCE [LARGE SCALE GENOMIC DNA]</scope>
    <source>
        <strain evidence="9 10">CIB</strain>
    </source>
</reference>
<dbReference type="AlphaFoldDB" id="A0A364LBD4"/>
<dbReference type="GO" id="GO:0016020">
    <property type="term" value="C:membrane"/>
    <property type="evidence" value="ECO:0007669"/>
    <property type="project" value="UniProtKB-SubCell"/>
</dbReference>
<dbReference type="InterPro" id="IPR052374">
    <property type="entry name" value="SERAC1"/>
</dbReference>
<comment type="caution">
    <text evidence="9">The sequence shown here is derived from an EMBL/GenBank/DDBJ whole genome shotgun (WGS) entry which is preliminary data.</text>
</comment>
<evidence type="ECO:0000256" key="1">
    <source>
        <dbReference type="ARBA" id="ARBA00004173"/>
    </source>
</evidence>
<dbReference type="Gene3D" id="3.40.50.1820">
    <property type="entry name" value="alpha/beta hydrolase"/>
    <property type="match status" value="1"/>
</dbReference>
<evidence type="ECO:0000256" key="2">
    <source>
        <dbReference type="ARBA" id="ARBA00004240"/>
    </source>
</evidence>
<dbReference type="GO" id="GO:0005739">
    <property type="term" value="C:mitochondrion"/>
    <property type="evidence" value="ECO:0007669"/>
    <property type="project" value="UniProtKB-SubCell"/>
</dbReference>
<dbReference type="PANTHER" id="PTHR48182:SF2">
    <property type="entry name" value="PROTEIN SERAC1"/>
    <property type="match status" value="1"/>
</dbReference>
<evidence type="ECO:0000256" key="6">
    <source>
        <dbReference type="ARBA" id="ARBA00023128"/>
    </source>
</evidence>
<gene>
    <name evidence="9" type="ORF">BHQ10_009152</name>
</gene>
<dbReference type="GeneID" id="63798366"/>
<dbReference type="OrthoDB" id="427518at2759"/>
<dbReference type="RefSeq" id="XP_040737654.1">
    <property type="nucleotide sequence ID" value="XM_040882037.1"/>
</dbReference>
<evidence type="ECO:0000313" key="10">
    <source>
        <dbReference type="Proteomes" id="UP000249363"/>
    </source>
</evidence>
<dbReference type="PANTHER" id="PTHR48182">
    <property type="entry name" value="PROTEIN SERAC1"/>
    <property type="match status" value="1"/>
</dbReference>
<dbReference type="GO" id="GO:0005783">
    <property type="term" value="C:endoplasmic reticulum"/>
    <property type="evidence" value="ECO:0007669"/>
    <property type="project" value="UniProtKB-SubCell"/>
</dbReference>
<keyword evidence="6" id="KW-0496">Mitochondrion</keyword>
<dbReference type="EMBL" id="MIKG01000022">
    <property type="protein sequence ID" value="RAO73140.1"/>
    <property type="molecule type" value="Genomic_DNA"/>
</dbReference>
<keyword evidence="7" id="KW-0472">Membrane</keyword>
<comment type="similarity">
    <text evidence="4">Belongs to the putative lipase ROG1 family.</text>
</comment>
<evidence type="ECO:0000256" key="7">
    <source>
        <dbReference type="ARBA" id="ARBA00023136"/>
    </source>
</evidence>
<sequence length="381" mass="42175">MANETNYSSRDLYGLKKWYDSGDNAVVDIVCVHGLTGNLESTWTDKSTGIAWPEALLKNDLPQSRIVTFGYDADIVHFWSMAAQNRIGNHAQTLINVLAQMRERTETEERPIIFVAHSLGGLVVEDAILASKNSAEPHIRRVLECTWGIVFMGTPHCGSNLAIWATVFGSLTDMFKKTNTELLATLKPDSEVLARIQTEFHTMIRARIDDGKRAIKISCFFEELPVGGAGLIVPMHSAILPSYTQIGIHSNHMDMTKFSSSDDPGYMSVSNELWRWTKESKKHLQSQTASGPPPAAGYYHNEAVGQRAYDVQFPSQWHPPHLLADVSRRRAEFDGQGYYNSMGRGGVSQGGNYISGQESSGKGKIVAGNNMNSSQDIVFNM</sequence>
<evidence type="ECO:0000256" key="3">
    <source>
        <dbReference type="ARBA" id="ARBA00004370"/>
    </source>
</evidence>
<accession>A0A364LBD4</accession>
<proteinExistence type="inferred from homology"/>
<feature type="domain" description="DUF676" evidence="8">
    <location>
        <begin position="29"/>
        <end position="160"/>
    </location>
</feature>
<organism evidence="9 10">
    <name type="scientific">Talaromyces amestolkiae</name>
    <dbReference type="NCBI Taxonomy" id="1196081"/>
    <lineage>
        <taxon>Eukaryota</taxon>
        <taxon>Fungi</taxon>
        <taxon>Dikarya</taxon>
        <taxon>Ascomycota</taxon>
        <taxon>Pezizomycotina</taxon>
        <taxon>Eurotiomycetes</taxon>
        <taxon>Eurotiomycetidae</taxon>
        <taxon>Eurotiales</taxon>
        <taxon>Trichocomaceae</taxon>
        <taxon>Talaromyces</taxon>
        <taxon>Talaromyces sect. Talaromyces</taxon>
    </lineage>
</organism>
<dbReference type="Proteomes" id="UP000249363">
    <property type="component" value="Unassembled WGS sequence"/>
</dbReference>
<dbReference type="InterPro" id="IPR007751">
    <property type="entry name" value="DUF676_lipase-like"/>
</dbReference>
<comment type="subcellular location">
    <subcellularLocation>
        <location evidence="2">Endoplasmic reticulum</location>
    </subcellularLocation>
    <subcellularLocation>
        <location evidence="3">Membrane</location>
    </subcellularLocation>
    <subcellularLocation>
        <location evidence="1">Mitochondrion</location>
    </subcellularLocation>
</comment>
<protein>
    <recommendedName>
        <fullName evidence="8">DUF676 domain-containing protein</fullName>
    </recommendedName>
</protein>
<keyword evidence="5" id="KW-0256">Endoplasmic reticulum</keyword>
<keyword evidence="10" id="KW-1185">Reference proteome</keyword>
<evidence type="ECO:0000313" key="9">
    <source>
        <dbReference type="EMBL" id="RAO73140.1"/>
    </source>
</evidence>
<dbReference type="SUPFAM" id="SSF53474">
    <property type="entry name" value="alpha/beta-Hydrolases"/>
    <property type="match status" value="1"/>
</dbReference>
<evidence type="ECO:0000259" key="8">
    <source>
        <dbReference type="Pfam" id="PF05057"/>
    </source>
</evidence>
<evidence type="ECO:0000256" key="4">
    <source>
        <dbReference type="ARBA" id="ARBA00007920"/>
    </source>
</evidence>
<dbReference type="Pfam" id="PF05057">
    <property type="entry name" value="DUF676"/>
    <property type="match status" value="1"/>
</dbReference>
<dbReference type="InterPro" id="IPR029058">
    <property type="entry name" value="AB_hydrolase_fold"/>
</dbReference>
<evidence type="ECO:0000256" key="5">
    <source>
        <dbReference type="ARBA" id="ARBA00022824"/>
    </source>
</evidence>
<name>A0A364LBD4_TALAM</name>